<organism evidence="11 12">
    <name type="scientific">Plakobranchus ocellatus</name>
    <dbReference type="NCBI Taxonomy" id="259542"/>
    <lineage>
        <taxon>Eukaryota</taxon>
        <taxon>Metazoa</taxon>
        <taxon>Spiralia</taxon>
        <taxon>Lophotrochozoa</taxon>
        <taxon>Mollusca</taxon>
        <taxon>Gastropoda</taxon>
        <taxon>Heterobranchia</taxon>
        <taxon>Euthyneura</taxon>
        <taxon>Panpulmonata</taxon>
        <taxon>Sacoglossa</taxon>
        <taxon>Placobranchoidea</taxon>
        <taxon>Plakobranchidae</taxon>
        <taxon>Plakobranchus</taxon>
    </lineage>
</organism>
<feature type="transmembrane region" description="Helical" evidence="8">
    <location>
        <begin position="100"/>
        <end position="121"/>
    </location>
</feature>
<evidence type="ECO:0000259" key="10">
    <source>
        <dbReference type="PROSITE" id="PS51465"/>
    </source>
</evidence>
<dbReference type="InterPro" id="IPR004156">
    <property type="entry name" value="OATP"/>
</dbReference>
<dbReference type="Proteomes" id="UP000735302">
    <property type="component" value="Unassembled WGS sequence"/>
</dbReference>
<evidence type="ECO:0000256" key="9">
    <source>
        <dbReference type="SAM" id="MobiDB-lite"/>
    </source>
</evidence>
<sequence>MQSARKMEHAEIEARQSLSTPSTVTTTVADDGGSGCQHSNRCGYGSWRPDFLQTLNRPGILVVFLASYSFVLGFLVNGVHNINISSIERRYSLSSTNMGFVSSSFDISASTVALVIGYYGSGKRKPRLLAITILVSAVGSFIMASPHFLSESYSLGTTSDQMLCTAMNHKSSRTSYVDIAATKGLSSLPASSGYVSQTDNKTGNNSNSVSNGNVRHSQACSQQGLNADVSEEAHFFYVFVLAHMLHGVGGTALFTVGASLIDDSVDAQRTPLFLGLVYGSNILGSGTGYIAGGQLLRVYVDTDVFGSGEGAPPGLTHEDTRWVGAWWIGPSIAGLLQLFLCFPLSLYGAELPQARKVRLNRVSQAHSSSGAVATKSPKPSFSCASPCHIVRLTLEILRNPCFTFVTLAMTTEAMFVSGCAAFLPKIVENEFNISASSAAFVSGLSVVPAAFCGLLLGGYVAKHFAFTIRDTLKFTITFCLLGAISCSVLWIRCKPPDMYGVHIPYRGQGSSSSKAVSLSDPCHDHCRCETNFYEPVCSEEAGVFFSPCYAGCTSKVGNEYFDCSCVNGNQSYAPYVGNSSTFSRGQLSSDNCSRSCDLLIVFGILLFLGMCATFMPIAPCDSVQLRCVSEDDKVYAQGIKTLVIRLLGSFTGPIVMGRLVDMSCRVWREKCGESLSCWIYDQDNLVLAVFLCVLALKTLSCIFASLALKFYRPPSLPPENKVLQVGDGKVLDEETAQDTDGMLDCPIDFSVNGTHSRDGLILKSFDRLEKT</sequence>
<dbReference type="GO" id="GO:0016323">
    <property type="term" value="C:basolateral plasma membrane"/>
    <property type="evidence" value="ECO:0007669"/>
    <property type="project" value="TreeGrafter"/>
</dbReference>
<dbReference type="PANTHER" id="PTHR11388:SF100">
    <property type="entry name" value="SOLUTE CARRIER ORGANIC ANION TRANSPORTER FAMILY MEMBER 4A1"/>
    <property type="match status" value="1"/>
</dbReference>
<evidence type="ECO:0000256" key="6">
    <source>
        <dbReference type="ARBA" id="ARBA00023136"/>
    </source>
</evidence>
<feature type="transmembrane region" description="Helical" evidence="8">
    <location>
        <begin position="128"/>
        <end position="149"/>
    </location>
</feature>
<feature type="transmembrane region" description="Helical" evidence="8">
    <location>
        <begin position="235"/>
        <end position="260"/>
    </location>
</feature>
<name>A0AAV3YWK3_9GAST</name>
<comment type="similarity">
    <text evidence="2 8">Belongs to the organo anion transporter (TC 2.A.60) family.</text>
</comment>
<keyword evidence="4 8" id="KW-0812">Transmembrane</keyword>
<dbReference type="GO" id="GO:0006811">
    <property type="term" value="P:monoatomic ion transport"/>
    <property type="evidence" value="ECO:0007669"/>
    <property type="project" value="UniProtKB-KW"/>
</dbReference>
<feature type="compositionally biased region" description="Low complexity" evidence="9">
    <location>
        <begin position="203"/>
        <end position="212"/>
    </location>
</feature>
<feature type="transmembrane region" description="Helical" evidence="8">
    <location>
        <begin position="435"/>
        <end position="460"/>
    </location>
</feature>
<keyword evidence="3" id="KW-1003">Cell membrane</keyword>
<evidence type="ECO:0000256" key="3">
    <source>
        <dbReference type="ARBA" id="ARBA00022475"/>
    </source>
</evidence>
<accession>A0AAV3YWK3</accession>
<reference evidence="11 12" key="1">
    <citation type="journal article" date="2021" name="Elife">
        <title>Chloroplast acquisition without the gene transfer in kleptoplastic sea slugs, Plakobranchus ocellatus.</title>
        <authorList>
            <person name="Maeda T."/>
            <person name="Takahashi S."/>
            <person name="Yoshida T."/>
            <person name="Shimamura S."/>
            <person name="Takaki Y."/>
            <person name="Nagai Y."/>
            <person name="Toyoda A."/>
            <person name="Suzuki Y."/>
            <person name="Arimoto A."/>
            <person name="Ishii H."/>
            <person name="Satoh N."/>
            <person name="Nishiyama T."/>
            <person name="Hasebe M."/>
            <person name="Maruyama T."/>
            <person name="Minagawa J."/>
            <person name="Obokata J."/>
            <person name="Shigenobu S."/>
        </authorList>
    </citation>
    <scope>NUCLEOTIDE SEQUENCE [LARGE SCALE GENOMIC DNA]</scope>
</reference>
<evidence type="ECO:0000256" key="8">
    <source>
        <dbReference type="RuleBase" id="RU362056"/>
    </source>
</evidence>
<comment type="caution">
    <text evidence="11">The sequence shown here is derived from an EMBL/GenBank/DDBJ whole genome shotgun (WGS) entry which is preliminary data.</text>
</comment>
<feature type="compositionally biased region" description="Low complexity" evidence="9">
    <location>
        <begin position="19"/>
        <end position="28"/>
    </location>
</feature>
<feature type="transmembrane region" description="Helical" evidence="8">
    <location>
        <begin position="685"/>
        <end position="708"/>
    </location>
</feature>
<proteinExistence type="inferred from homology"/>
<dbReference type="GO" id="GO:0015347">
    <property type="term" value="F:sodium-independent organic anion transmembrane transporter activity"/>
    <property type="evidence" value="ECO:0007669"/>
    <property type="project" value="TreeGrafter"/>
</dbReference>
<feature type="compositionally biased region" description="Basic and acidic residues" evidence="9">
    <location>
        <begin position="1"/>
        <end position="14"/>
    </location>
</feature>
<protein>
    <recommendedName>
        <fullName evidence="8">Solute carrier organic anion transporter family member</fullName>
    </recommendedName>
</protein>
<dbReference type="InterPro" id="IPR002350">
    <property type="entry name" value="Kazal_dom"/>
</dbReference>
<evidence type="ECO:0000313" key="12">
    <source>
        <dbReference type="Proteomes" id="UP000735302"/>
    </source>
</evidence>
<feature type="transmembrane region" description="Helical" evidence="8">
    <location>
        <begin position="272"/>
        <end position="291"/>
    </location>
</feature>
<feature type="domain" description="Kazal-like" evidence="10">
    <location>
        <begin position="516"/>
        <end position="567"/>
    </location>
</feature>
<evidence type="ECO:0000256" key="2">
    <source>
        <dbReference type="ARBA" id="ARBA00009657"/>
    </source>
</evidence>
<feature type="transmembrane region" description="Helical" evidence="8">
    <location>
        <begin position="639"/>
        <end position="660"/>
    </location>
</feature>
<keyword evidence="7" id="KW-1015">Disulfide bond</keyword>
<feature type="transmembrane region" description="Helical" evidence="8">
    <location>
        <begin position="401"/>
        <end position="423"/>
    </location>
</feature>
<evidence type="ECO:0000256" key="5">
    <source>
        <dbReference type="ARBA" id="ARBA00022989"/>
    </source>
</evidence>
<keyword evidence="12" id="KW-1185">Reference proteome</keyword>
<comment type="subcellular location">
    <subcellularLocation>
        <location evidence="1 8">Cell membrane</location>
        <topology evidence="1 8">Multi-pass membrane protein</topology>
    </subcellularLocation>
</comment>
<keyword evidence="6 8" id="KW-0472">Membrane</keyword>
<evidence type="ECO:0000256" key="4">
    <source>
        <dbReference type="ARBA" id="ARBA00022692"/>
    </source>
</evidence>
<dbReference type="PROSITE" id="PS51465">
    <property type="entry name" value="KAZAL_2"/>
    <property type="match status" value="1"/>
</dbReference>
<feature type="region of interest" description="Disordered" evidence="9">
    <location>
        <begin position="1"/>
        <end position="32"/>
    </location>
</feature>
<dbReference type="Pfam" id="PF03137">
    <property type="entry name" value="OATP"/>
    <property type="match status" value="1"/>
</dbReference>
<feature type="transmembrane region" description="Helical" evidence="8">
    <location>
        <begin position="325"/>
        <end position="349"/>
    </location>
</feature>
<evidence type="ECO:0000256" key="1">
    <source>
        <dbReference type="ARBA" id="ARBA00004651"/>
    </source>
</evidence>
<dbReference type="NCBIfam" id="TIGR00805">
    <property type="entry name" value="oat"/>
    <property type="match status" value="1"/>
</dbReference>
<feature type="compositionally biased region" description="Polar residues" evidence="9">
    <location>
        <begin position="192"/>
        <end position="202"/>
    </location>
</feature>
<dbReference type="InterPro" id="IPR036259">
    <property type="entry name" value="MFS_trans_sf"/>
</dbReference>
<evidence type="ECO:0000313" key="11">
    <source>
        <dbReference type="EMBL" id="GFN86617.1"/>
    </source>
</evidence>
<feature type="region of interest" description="Disordered" evidence="9">
    <location>
        <begin position="192"/>
        <end position="212"/>
    </location>
</feature>
<dbReference type="SUPFAM" id="SSF103473">
    <property type="entry name" value="MFS general substrate transporter"/>
    <property type="match status" value="1"/>
</dbReference>
<feature type="transmembrane region" description="Helical" evidence="8">
    <location>
        <begin position="472"/>
        <end position="491"/>
    </location>
</feature>
<dbReference type="PANTHER" id="PTHR11388">
    <property type="entry name" value="ORGANIC ANION TRANSPORTER"/>
    <property type="match status" value="1"/>
</dbReference>
<dbReference type="GO" id="GO:0043252">
    <property type="term" value="P:sodium-independent organic anion transport"/>
    <property type="evidence" value="ECO:0007669"/>
    <property type="project" value="TreeGrafter"/>
</dbReference>
<feature type="transmembrane region" description="Helical" evidence="8">
    <location>
        <begin position="598"/>
        <end position="618"/>
    </location>
</feature>
<keyword evidence="5 8" id="KW-1133">Transmembrane helix</keyword>
<feature type="transmembrane region" description="Helical" evidence="8">
    <location>
        <begin position="60"/>
        <end position="80"/>
    </location>
</feature>
<gene>
    <name evidence="11" type="ORF">PoB_001312300</name>
</gene>
<dbReference type="EMBL" id="BLXT01001552">
    <property type="protein sequence ID" value="GFN86617.1"/>
    <property type="molecule type" value="Genomic_DNA"/>
</dbReference>
<keyword evidence="8" id="KW-0406">Ion transport</keyword>
<dbReference type="AlphaFoldDB" id="A0AAV3YWK3"/>
<keyword evidence="8" id="KW-0813">Transport</keyword>
<evidence type="ECO:0000256" key="7">
    <source>
        <dbReference type="ARBA" id="ARBA00023157"/>
    </source>
</evidence>
<dbReference type="Gene3D" id="1.20.1250.20">
    <property type="entry name" value="MFS general substrate transporter like domains"/>
    <property type="match status" value="1"/>
</dbReference>